<gene>
    <name evidence="2" type="ORF">QC761_300370</name>
</gene>
<feature type="region of interest" description="Disordered" evidence="1">
    <location>
        <begin position="640"/>
        <end position="690"/>
    </location>
</feature>
<feature type="region of interest" description="Disordered" evidence="1">
    <location>
        <begin position="532"/>
        <end position="626"/>
    </location>
</feature>
<feature type="region of interest" description="Disordered" evidence="1">
    <location>
        <begin position="351"/>
        <end position="476"/>
    </location>
</feature>
<dbReference type="EMBL" id="JAFFGZ010000005">
    <property type="protein sequence ID" value="KAK4643939.1"/>
    <property type="molecule type" value="Genomic_DNA"/>
</dbReference>
<feature type="compositionally biased region" description="Basic and acidic residues" evidence="1">
    <location>
        <begin position="594"/>
        <end position="623"/>
    </location>
</feature>
<evidence type="ECO:0008006" key="4">
    <source>
        <dbReference type="Google" id="ProtNLM"/>
    </source>
</evidence>
<evidence type="ECO:0000313" key="3">
    <source>
        <dbReference type="Proteomes" id="UP001322138"/>
    </source>
</evidence>
<dbReference type="RefSeq" id="XP_062732915.1">
    <property type="nucleotide sequence ID" value="XM_062877196.1"/>
</dbReference>
<feature type="compositionally biased region" description="Polar residues" evidence="1">
    <location>
        <begin position="540"/>
        <end position="549"/>
    </location>
</feature>
<feature type="compositionally biased region" description="Acidic residues" evidence="1">
    <location>
        <begin position="358"/>
        <end position="370"/>
    </location>
</feature>
<keyword evidence="3" id="KW-1185">Reference proteome</keyword>
<dbReference type="GeneID" id="87896678"/>
<proteinExistence type="predicted"/>
<reference evidence="2 3" key="1">
    <citation type="journal article" date="2023" name="bioRxiv">
        <title>High-quality genome assemblies of four members of thePodospora anserinaspecies complex.</title>
        <authorList>
            <person name="Ament-Velasquez S.L."/>
            <person name="Vogan A.A."/>
            <person name="Wallerman O."/>
            <person name="Hartmann F."/>
            <person name="Gautier V."/>
            <person name="Silar P."/>
            <person name="Giraud T."/>
            <person name="Johannesson H."/>
        </authorList>
    </citation>
    <scope>NUCLEOTIDE SEQUENCE [LARGE SCALE GENOMIC DNA]</scope>
    <source>
        <strain evidence="2 3">CBS 112042</strain>
    </source>
</reference>
<accession>A0ABR0FJF1</accession>
<feature type="compositionally biased region" description="Pro residues" evidence="1">
    <location>
        <begin position="667"/>
        <end position="676"/>
    </location>
</feature>
<name>A0ABR0FJF1_9PEZI</name>
<organism evidence="2 3">
    <name type="scientific">Podospora bellae-mahoneyi</name>
    <dbReference type="NCBI Taxonomy" id="2093777"/>
    <lineage>
        <taxon>Eukaryota</taxon>
        <taxon>Fungi</taxon>
        <taxon>Dikarya</taxon>
        <taxon>Ascomycota</taxon>
        <taxon>Pezizomycotina</taxon>
        <taxon>Sordariomycetes</taxon>
        <taxon>Sordariomycetidae</taxon>
        <taxon>Sordariales</taxon>
        <taxon>Podosporaceae</taxon>
        <taxon>Podospora</taxon>
    </lineage>
</organism>
<dbReference type="Proteomes" id="UP001322138">
    <property type="component" value="Unassembled WGS sequence"/>
</dbReference>
<feature type="compositionally biased region" description="Pro residues" evidence="1">
    <location>
        <begin position="391"/>
        <end position="412"/>
    </location>
</feature>
<evidence type="ECO:0000313" key="2">
    <source>
        <dbReference type="EMBL" id="KAK4643939.1"/>
    </source>
</evidence>
<evidence type="ECO:0000256" key="1">
    <source>
        <dbReference type="SAM" id="MobiDB-lite"/>
    </source>
</evidence>
<protein>
    <recommendedName>
        <fullName evidence="4">C2H2-type domain-containing protein</fullName>
    </recommendedName>
</protein>
<feature type="compositionally biased region" description="Pro residues" evidence="1">
    <location>
        <begin position="435"/>
        <end position="458"/>
    </location>
</feature>
<sequence length="690" mass="79175">MVDVTDEDDSYWWARSPGDLQIFDVPDVPVPTLSIHPILYEYEYDKWMERVGAIPEAVVDLDPNYKPLPPRDLAPELMTVLRFGRTPTWPDLWRDAISSPYFAWPNYKPCVGGPITCFTCLKPLDIPYAQEPEGAFGNYDGEAPFEDAVIVEGCSHIMGADCLQAWLKSKYPNDGQKDFYRWVRGEIMLGEWDEDFQQRIKPYHENPALRRTIEPGCPICAAPQTIDTNYGTETMDRSAVTFKFPNIKSINVQCIRSYAEMTENDMLVAGFPWIVLRSKKSYREEVERQRVYFRTILEQHEQLGCETHPDVPGGPYNALDYAYLRNKAYERVLMLHVGELLYQDHLWRSQNPHVDVDSGSDEDMMAEDDDHNNPPPPGGEGPGAGNRQQPRTPPNRQPRPPVVHRPPPPASPLNPGLARPPIVPRWLKQSKRNPNPHPRPLDPNEPAPPPVLPAPDPWPLDYDTPEELNPLRCPWCGRDDFKKATERRKHEYRFHNRPDLGMAGRLARDDRRAARKDAADMLRAARRLQELQATDLPQGDEQQLRQAQQAWLDARRRLRPGTQPDSPQPPGEARTGSPAAERAERLRAFWSERAQQDEQQREEYRAKIQREATQRELEPHEELWLQGGRAEEALVAARVGREQQQQRFGAGRAEATILAVRRQQQQQPPPQTPEPESPSDDIYGVSPHRW</sequence>
<comment type="caution">
    <text evidence="2">The sequence shown here is derived from an EMBL/GenBank/DDBJ whole genome shotgun (WGS) entry which is preliminary data.</text>
</comment>